<dbReference type="InterPro" id="IPR022238">
    <property type="entry name" value="Bud23_C"/>
</dbReference>
<proteinExistence type="inferred from homology"/>
<dbReference type="GO" id="GO:0016435">
    <property type="term" value="F:rRNA (guanine) methyltransferase activity"/>
    <property type="evidence" value="ECO:0007669"/>
    <property type="project" value="InterPro"/>
</dbReference>
<dbReference type="SUPFAM" id="SSF53335">
    <property type="entry name" value="S-adenosyl-L-methionine-dependent methyltransferases"/>
    <property type="match status" value="1"/>
</dbReference>
<accession>A0A067N2J7</accession>
<feature type="domain" description="18S rRNA (guanine(1575)-N(7))-methyltransferase Bud23 C-terminal" evidence="11">
    <location>
        <begin position="212"/>
        <end position="290"/>
    </location>
</feature>
<evidence type="ECO:0000256" key="7">
    <source>
        <dbReference type="ARBA" id="ARBA00022691"/>
    </source>
</evidence>
<name>A0A067N2J7_BOTB1</name>
<dbReference type="AlphaFoldDB" id="A0A067N2J7"/>
<reference evidence="13" key="1">
    <citation type="journal article" date="2014" name="Proc. Natl. Acad. Sci. U.S.A.">
        <title>Extensive sampling of basidiomycete genomes demonstrates inadequacy of the white-rot/brown-rot paradigm for wood decay fungi.</title>
        <authorList>
            <person name="Riley R."/>
            <person name="Salamov A.A."/>
            <person name="Brown D.W."/>
            <person name="Nagy L.G."/>
            <person name="Floudas D."/>
            <person name="Held B.W."/>
            <person name="Levasseur A."/>
            <person name="Lombard V."/>
            <person name="Morin E."/>
            <person name="Otillar R."/>
            <person name="Lindquist E.A."/>
            <person name="Sun H."/>
            <person name="LaButti K.M."/>
            <person name="Schmutz J."/>
            <person name="Jabbour D."/>
            <person name="Luo H."/>
            <person name="Baker S.E."/>
            <person name="Pisabarro A.G."/>
            <person name="Walton J.D."/>
            <person name="Blanchette R.A."/>
            <person name="Henrissat B."/>
            <person name="Martin F."/>
            <person name="Cullen D."/>
            <person name="Hibbett D.S."/>
            <person name="Grigoriev I.V."/>
        </authorList>
    </citation>
    <scope>NUCLEOTIDE SEQUENCE [LARGE SCALE GENOMIC DNA]</scope>
    <source>
        <strain evidence="13">FD-172 SS1</strain>
    </source>
</reference>
<dbReference type="Pfam" id="PF12589">
    <property type="entry name" value="WBS_methylT"/>
    <property type="match status" value="1"/>
</dbReference>
<evidence type="ECO:0000256" key="8">
    <source>
        <dbReference type="ARBA" id="ARBA00023242"/>
    </source>
</evidence>
<feature type="compositionally biased region" description="Basic and acidic residues" evidence="9">
    <location>
        <begin position="215"/>
        <end position="247"/>
    </location>
</feature>
<sequence length="293" mass="32481">MSRPEFQAPPEIYYGDTEAKKYTHNTRNQAIQAEMTDRALELLNLPEGQPALLLDIGCGSGLSGEILDEEGYTWVGLDIAPSMLEVALEREVEGDLFLHDIGQGLGFRPGSFDGAISISVLQWLCNADTTSPTSSPPARLTRFFTSLHAALTRSARAVFQFYPQSDDQVTLITSIAMRCGFEGGLVVDYPNSQKAKKFFLCLFAGGGESSGGARRKVEIPKGLDGDGGEQEREPAAFEKRRTNGRGEKGKKRKGAKENHKDWILRKKELYRKRGKEDVPRDSKFTGRKRKSVF</sequence>
<dbReference type="InterPro" id="IPR013216">
    <property type="entry name" value="Methyltransf_11"/>
</dbReference>
<evidence type="ECO:0000256" key="5">
    <source>
        <dbReference type="ARBA" id="ARBA00022603"/>
    </source>
</evidence>
<dbReference type="Pfam" id="PF08241">
    <property type="entry name" value="Methyltransf_11"/>
    <property type="match status" value="1"/>
</dbReference>
<protein>
    <recommendedName>
        <fullName evidence="14">Methyltransferase type 11 domain-containing protein</fullName>
    </recommendedName>
</protein>
<dbReference type="Gene3D" id="3.40.50.150">
    <property type="entry name" value="Vaccinia Virus protein VP39"/>
    <property type="match status" value="1"/>
</dbReference>
<evidence type="ECO:0000256" key="1">
    <source>
        <dbReference type="ARBA" id="ARBA00004123"/>
    </source>
</evidence>
<dbReference type="PANTHER" id="PTHR12734:SF0">
    <property type="entry name" value="18S RRNA (GUANINE-N(7))-METHYLTRANSFERASE-RELATED"/>
    <property type="match status" value="1"/>
</dbReference>
<keyword evidence="8" id="KW-0539">Nucleus</keyword>
<dbReference type="InterPro" id="IPR029063">
    <property type="entry name" value="SAM-dependent_MTases_sf"/>
</dbReference>
<dbReference type="PANTHER" id="PTHR12734">
    <property type="entry name" value="METHYLTRANSFERASE-RELATED"/>
    <property type="match status" value="1"/>
</dbReference>
<dbReference type="GO" id="GO:0005737">
    <property type="term" value="C:cytoplasm"/>
    <property type="evidence" value="ECO:0007669"/>
    <property type="project" value="UniProtKB-SubCell"/>
</dbReference>
<evidence type="ECO:0000259" key="11">
    <source>
        <dbReference type="Pfam" id="PF12589"/>
    </source>
</evidence>
<evidence type="ECO:0000256" key="6">
    <source>
        <dbReference type="ARBA" id="ARBA00022679"/>
    </source>
</evidence>
<dbReference type="InterPro" id="IPR039769">
    <property type="entry name" value="Bud23-like"/>
</dbReference>
<evidence type="ECO:0000313" key="12">
    <source>
        <dbReference type="EMBL" id="KDQ17996.1"/>
    </source>
</evidence>
<evidence type="ECO:0000313" key="13">
    <source>
        <dbReference type="Proteomes" id="UP000027195"/>
    </source>
</evidence>
<dbReference type="OrthoDB" id="2877at2759"/>
<dbReference type="GO" id="GO:0070476">
    <property type="term" value="P:rRNA (guanine-N7)-methylation"/>
    <property type="evidence" value="ECO:0007669"/>
    <property type="project" value="InterPro"/>
</dbReference>
<evidence type="ECO:0008006" key="14">
    <source>
        <dbReference type="Google" id="ProtNLM"/>
    </source>
</evidence>
<keyword evidence="13" id="KW-1185">Reference proteome</keyword>
<feature type="region of interest" description="Disordered" evidence="9">
    <location>
        <begin position="208"/>
        <end position="293"/>
    </location>
</feature>
<dbReference type="GO" id="GO:0005730">
    <property type="term" value="C:nucleolus"/>
    <property type="evidence" value="ECO:0007669"/>
    <property type="project" value="TreeGrafter"/>
</dbReference>
<feature type="compositionally biased region" description="Basic and acidic residues" evidence="9">
    <location>
        <begin position="274"/>
        <end position="284"/>
    </location>
</feature>
<evidence type="ECO:0000256" key="4">
    <source>
        <dbReference type="ARBA" id="ARBA00022490"/>
    </source>
</evidence>
<dbReference type="HOGENOM" id="CLU_055194_0_2_1"/>
<dbReference type="FunCoup" id="A0A067N2J7">
    <property type="interactions" value="576"/>
</dbReference>
<comment type="subcellular location">
    <subcellularLocation>
        <location evidence="2">Cytoplasm</location>
    </subcellularLocation>
    <subcellularLocation>
        <location evidence="1">Nucleus</location>
    </subcellularLocation>
</comment>
<comment type="similarity">
    <text evidence="3">Belongs to the class I-like SAM-binding methyltransferase superfamily. BUD23/WBSCR22 family.</text>
</comment>
<dbReference type="FunFam" id="3.40.50.150:FF:000017">
    <property type="entry name" value="probable 18S rRNA (Guanine-N(7))-methyltransferase"/>
    <property type="match status" value="1"/>
</dbReference>
<feature type="compositionally biased region" description="Basic and acidic residues" evidence="9">
    <location>
        <begin position="255"/>
        <end position="267"/>
    </location>
</feature>
<dbReference type="EMBL" id="KL198022">
    <property type="protein sequence ID" value="KDQ17996.1"/>
    <property type="molecule type" value="Genomic_DNA"/>
</dbReference>
<evidence type="ECO:0000256" key="3">
    <source>
        <dbReference type="ARBA" id="ARBA00005547"/>
    </source>
</evidence>
<organism evidence="12 13">
    <name type="scientific">Botryobasidium botryosum (strain FD-172 SS1)</name>
    <dbReference type="NCBI Taxonomy" id="930990"/>
    <lineage>
        <taxon>Eukaryota</taxon>
        <taxon>Fungi</taxon>
        <taxon>Dikarya</taxon>
        <taxon>Basidiomycota</taxon>
        <taxon>Agaricomycotina</taxon>
        <taxon>Agaricomycetes</taxon>
        <taxon>Cantharellales</taxon>
        <taxon>Botryobasidiaceae</taxon>
        <taxon>Botryobasidium</taxon>
    </lineage>
</organism>
<dbReference type="CDD" id="cd02440">
    <property type="entry name" value="AdoMet_MTases"/>
    <property type="match status" value="1"/>
</dbReference>
<keyword evidence="5" id="KW-0489">Methyltransferase</keyword>
<evidence type="ECO:0000256" key="2">
    <source>
        <dbReference type="ARBA" id="ARBA00004496"/>
    </source>
</evidence>
<dbReference type="InParanoid" id="A0A067N2J7"/>
<evidence type="ECO:0000256" key="9">
    <source>
        <dbReference type="SAM" id="MobiDB-lite"/>
    </source>
</evidence>
<evidence type="ECO:0000259" key="10">
    <source>
        <dbReference type="Pfam" id="PF08241"/>
    </source>
</evidence>
<dbReference type="Proteomes" id="UP000027195">
    <property type="component" value="Unassembled WGS sequence"/>
</dbReference>
<keyword evidence="7" id="KW-0949">S-adenosyl-L-methionine</keyword>
<dbReference type="STRING" id="930990.A0A067N2J7"/>
<keyword evidence="4" id="KW-0963">Cytoplasm</keyword>
<feature type="domain" description="Methyltransferase type 11" evidence="10">
    <location>
        <begin position="54"/>
        <end position="125"/>
    </location>
</feature>
<keyword evidence="6" id="KW-0808">Transferase</keyword>
<gene>
    <name evidence="12" type="ORF">BOTBODRAFT_63726</name>
</gene>